<dbReference type="Proteomes" id="UP001459277">
    <property type="component" value="Unassembled WGS sequence"/>
</dbReference>
<proteinExistence type="predicted"/>
<gene>
    <name evidence="1" type="ORF">SO802_009884</name>
</gene>
<organism evidence="1 2">
    <name type="scientific">Lithocarpus litseifolius</name>
    <dbReference type="NCBI Taxonomy" id="425828"/>
    <lineage>
        <taxon>Eukaryota</taxon>
        <taxon>Viridiplantae</taxon>
        <taxon>Streptophyta</taxon>
        <taxon>Embryophyta</taxon>
        <taxon>Tracheophyta</taxon>
        <taxon>Spermatophyta</taxon>
        <taxon>Magnoliopsida</taxon>
        <taxon>eudicotyledons</taxon>
        <taxon>Gunneridae</taxon>
        <taxon>Pentapetalae</taxon>
        <taxon>rosids</taxon>
        <taxon>fabids</taxon>
        <taxon>Fagales</taxon>
        <taxon>Fagaceae</taxon>
        <taxon>Lithocarpus</taxon>
    </lineage>
</organism>
<dbReference type="EMBL" id="JAZDWU010000003">
    <property type="protein sequence ID" value="KAL0008382.1"/>
    <property type="molecule type" value="Genomic_DNA"/>
</dbReference>
<reference evidence="1 2" key="1">
    <citation type="submission" date="2024-01" db="EMBL/GenBank/DDBJ databases">
        <title>A telomere-to-telomere, gap-free genome of sweet tea (Lithocarpus litseifolius).</title>
        <authorList>
            <person name="Zhou J."/>
        </authorList>
    </citation>
    <scope>NUCLEOTIDE SEQUENCE [LARGE SCALE GENOMIC DNA]</scope>
    <source>
        <strain evidence="1">Zhou-2022a</strain>
        <tissue evidence="1">Leaf</tissue>
    </source>
</reference>
<dbReference type="AlphaFoldDB" id="A0AAW2DD78"/>
<comment type="caution">
    <text evidence="1">The sequence shown here is derived from an EMBL/GenBank/DDBJ whole genome shotgun (WGS) entry which is preliminary data.</text>
</comment>
<protein>
    <submittedName>
        <fullName evidence="1">Uncharacterized protein</fullName>
    </submittedName>
</protein>
<evidence type="ECO:0000313" key="2">
    <source>
        <dbReference type="Proteomes" id="UP001459277"/>
    </source>
</evidence>
<sequence>MSLDIGLVEVPAHPVRWAFARHFSSCYAHGPTGESSFCHKGKKAIADEPSMEAEKAKRFSIPNQVIPSRRRQVAILTAPLSSSILDLAIFCGETSPVPILFEFKLGMSLDWKEWVDRELPDIGFMKCIATYTLFLSCGEITVTLKDVANQLMLPVLGDIDPFAIQFSIEEEAVEHILWERCARHLAKCKPVRYAKEKFQSYPKEWAFSWRACKDFSTGYTCVDSVIRPFMGTTSTTTPLVAYDERGITYLVATNSGWLPYLVDKGIQYVHYSAYRVRRQFGLDQDMPDDFTLRVGLCIAPMHAYWQAIMTSFSKDLLGS</sequence>
<keyword evidence="2" id="KW-1185">Reference proteome</keyword>
<accession>A0AAW2DD78</accession>
<name>A0AAW2DD78_9ROSI</name>
<evidence type="ECO:0000313" key="1">
    <source>
        <dbReference type="EMBL" id="KAL0008382.1"/>
    </source>
</evidence>